<reference evidence="2" key="1">
    <citation type="journal article" date="2024" name="Proc. Natl. Acad. Sci. U.S.A.">
        <title>Extraordinary preservation of gene collinearity over three hundred million years revealed in homosporous lycophytes.</title>
        <authorList>
            <person name="Li C."/>
            <person name="Wickell D."/>
            <person name="Kuo L.Y."/>
            <person name="Chen X."/>
            <person name="Nie B."/>
            <person name="Liao X."/>
            <person name="Peng D."/>
            <person name="Ji J."/>
            <person name="Jenkins J."/>
            <person name="Williams M."/>
            <person name="Shu S."/>
            <person name="Plott C."/>
            <person name="Barry K."/>
            <person name="Rajasekar S."/>
            <person name="Grimwood J."/>
            <person name="Han X."/>
            <person name="Sun S."/>
            <person name="Hou Z."/>
            <person name="He W."/>
            <person name="Dai G."/>
            <person name="Sun C."/>
            <person name="Schmutz J."/>
            <person name="Leebens-Mack J.H."/>
            <person name="Li F.W."/>
            <person name="Wang L."/>
        </authorList>
    </citation>
    <scope>NUCLEOTIDE SEQUENCE [LARGE SCALE GENOMIC DNA]</scope>
    <source>
        <strain evidence="2">cv. PW_Plant_1</strain>
    </source>
</reference>
<evidence type="ECO:0000313" key="1">
    <source>
        <dbReference type="EMBL" id="KAJ7565992.1"/>
    </source>
</evidence>
<comment type="caution">
    <text evidence="1">The sequence shown here is derived from an EMBL/GenBank/DDBJ whole genome shotgun (WGS) entry which is preliminary data.</text>
</comment>
<protein>
    <submittedName>
        <fullName evidence="1">Uncharacterized protein</fullName>
    </submittedName>
</protein>
<organism evidence="1 2">
    <name type="scientific">Diphasiastrum complanatum</name>
    <name type="common">Issler's clubmoss</name>
    <name type="synonym">Lycopodium complanatum</name>
    <dbReference type="NCBI Taxonomy" id="34168"/>
    <lineage>
        <taxon>Eukaryota</taxon>
        <taxon>Viridiplantae</taxon>
        <taxon>Streptophyta</taxon>
        <taxon>Embryophyta</taxon>
        <taxon>Tracheophyta</taxon>
        <taxon>Lycopodiopsida</taxon>
        <taxon>Lycopodiales</taxon>
        <taxon>Lycopodiaceae</taxon>
        <taxon>Lycopodioideae</taxon>
        <taxon>Diphasiastrum</taxon>
    </lineage>
</organism>
<accession>A0ACC2EHM4</accession>
<name>A0ACC2EHM4_DIPCM</name>
<evidence type="ECO:0000313" key="2">
    <source>
        <dbReference type="Proteomes" id="UP001162992"/>
    </source>
</evidence>
<dbReference type="Proteomes" id="UP001162992">
    <property type="component" value="Chromosome 2"/>
</dbReference>
<keyword evidence="2" id="KW-1185">Reference proteome</keyword>
<sequence>MATSLYFSNNKYYTAPMALDQMEGERASSCGSAVFYQHPNLDEQENWVLGSIESTTGTIDFKFSSDNSFENMKESSNQEMDSCFRKDQVDTVQSKLICPRGHWRPAEDKRLKELVAQHGPHNWNLIAQALPGRSGKSCRLRWFNQLDPRINREPFTEDEEERLLQAHKLHGSKWSLIARLFPGRTDNAVKNHWHVVMARKYRERSRIYGKRKPSIVRKGSKRPTAANSTPCLYLDNLQPTSHQESNLSGSNHFGIFTKASLYPADCINLYNNTHKGLTVSPKFVHVYPSSMNVTRHDASAFGSTQSMELPYMTYDIRGRAKNFWVPGNIPEADIAGKTQPFRTEMTRSSSADPTASLPTVTLGPLRMNMISENSVRLLGKVIDPQTKKATSGRNLFDSVERTDSSTMSWTLSSTDGEQTQDNPQEESKIQFIDFLGVGIP</sequence>
<proteinExistence type="predicted"/>
<dbReference type="EMBL" id="CM055093">
    <property type="protein sequence ID" value="KAJ7565992.1"/>
    <property type="molecule type" value="Genomic_DNA"/>
</dbReference>
<gene>
    <name evidence="1" type="ORF">O6H91_02G084200</name>
</gene>